<comment type="subcellular location">
    <subcellularLocation>
        <location evidence="1">Membrane</location>
        <topology evidence="1">Multi-pass membrane protein</topology>
    </subcellularLocation>
</comment>
<evidence type="ECO:0000256" key="1">
    <source>
        <dbReference type="ARBA" id="ARBA00004141"/>
    </source>
</evidence>
<feature type="transmembrane region" description="Helical" evidence="5">
    <location>
        <begin position="12"/>
        <end position="27"/>
    </location>
</feature>
<keyword evidence="4 5" id="KW-0472">Membrane</keyword>
<dbReference type="InterPro" id="IPR012340">
    <property type="entry name" value="NA-bd_OB-fold"/>
</dbReference>
<keyword evidence="3 5" id="KW-1133">Transmembrane helix</keyword>
<evidence type="ECO:0000313" key="7">
    <source>
        <dbReference type="EMBL" id="SEH07701.1"/>
    </source>
</evidence>
<dbReference type="Gene3D" id="2.40.50.140">
    <property type="entry name" value="Nucleic acid-binding proteins"/>
    <property type="match status" value="1"/>
</dbReference>
<dbReference type="RefSeq" id="WP_177428569.1">
    <property type="nucleotide sequence ID" value="NZ_FMSV02000539.1"/>
</dbReference>
<dbReference type="PANTHER" id="PTHR33507:SF3">
    <property type="entry name" value="INNER MEMBRANE PROTEIN YBBJ"/>
    <property type="match status" value="1"/>
</dbReference>
<dbReference type="Pfam" id="PF01957">
    <property type="entry name" value="NfeD"/>
    <property type="match status" value="1"/>
</dbReference>
<proteinExistence type="predicted"/>
<dbReference type="Proteomes" id="UP000236724">
    <property type="component" value="Unassembled WGS sequence"/>
</dbReference>
<dbReference type="InterPro" id="IPR002810">
    <property type="entry name" value="NfeD-like_C"/>
</dbReference>
<evidence type="ECO:0000313" key="8">
    <source>
        <dbReference type="Proteomes" id="UP000236724"/>
    </source>
</evidence>
<sequence length="153" mass="16954">MQELLQMDAYWYWWMAACVLLLLEMILPDIFFLAMAIASGLVGLLVLLVPGLSFSWQFFSFSTISIFGLVLSRIYLNAIPPETDQPFLNQRAEQFNGRIFTLTAPIEDGVGEIKADGSFWDVYGPDCPAGTRIKVVGSSGIILNVKPVETVQG</sequence>
<accession>A0A1H6FE66</accession>
<keyword evidence="8" id="KW-1185">Reference proteome</keyword>
<feature type="domain" description="NfeD-like C-terminal" evidence="6">
    <location>
        <begin position="93"/>
        <end position="147"/>
    </location>
</feature>
<evidence type="ECO:0000256" key="5">
    <source>
        <dbReference type="SAM" id="Phobius"/>
    </source>
</evidence>
<name>A0A1H6FE66_9GAMM</name>
<gene>
    <name evidence="7" type="primary">ybbJ_1</name>
    <name evidence="7" type="ORF">MBHS_03586</name>
</gene>
<reference evidence="7 8" key="1">
    <citation type="submission" date="2016-10" db="EMBL/GenBank/DDBJ databases">
        <authorList>
            <person name="de Groot N.N."/>
        </authorList>
    </citation>
    <scope>NUCLEOTIDE SEQUENCE [LARGE SCALE GENOMIC DNA]</scope>
    <source>
        <strain evidence="7">MBHS1</strain>
    </source>
</reference>
<evidence type="ECO:0000259" key="6">
    <source>
        <dbReference type="Pfam" id="PF01957"/>
    </source>
</evidence>
<dbReference type="AlphaFoldDB" id="A0A1H6FE66"/>
<protein>
    <submittedName>
        <fullName evidence="7">Inner membrane protein YbbJ</fullName>
    </submittedName>
</protein>
<evidence type="ECO:0000256" key="2">
    <source>
        <dbReference type="ARBA" id="ARBA00022692"/>
    </source>
</evidence>
<dbReference type="EMBL" id="FMSV02000539">
    <property type="protein sequence ID" value="SEH07701.1"/>
    <property type="molecule type" value="Genomic_DNA"/>
</dbReference>
<evidence type="ECO:0000256" key="3">
    <source>
        <dbReference type="ARBA" id="ARBA00022989"/>
    </source>
</evidence>
<dbReference type="InterPro" id="IPR052165">
    <property type="entry name" value="Membrane_assoc_protease"/>
</dbReference>
<feature type="transmembrane region" description="Helical" evidence="5">
    <location>
        <begin position="32"/>
        <end position="52"/>
    </location>
</feature>
<organism evidence="7 8">
    <name type="scientific">Candidatus Venteria ishoeyi</name>
    <dbReference type="NCBI Taxonomy" id="1899563"/>
    <lineage>
        <taxon>Bacteria</taxon>
        <taxon>Pseudomonadati</taxon>
        <taxon>Pseudomonadota</taxon>
        <taxon>Gammaproteobacteria</taxon>
        <taxon>Thiotrichales</taxon>
        <taxon>Thiotrichaceae</taxon>
        <taxon>Venteria</taxon>
    </lineage>
</organism>
<evidence type="ECO:0000256" key="4">
    <source>
        <dbReference type="ARBA" id="ARBA00023136"/>
    </source>
</evidence>
<dbReference type="GO" id="GO:0005886">
    <property type="term" value="C:plasma membrane"/>
    <property type="evidence" value="ECO:0007669"/>
    <property type="project" value="TreeGrafter"/>
</dbReference>
<keyword evidence="2 5" id="KW-0812">Transmembrane</keyword>
<dbReference type="PANTHER" id="PTHR33507">
    <property type="entry name" value="INNER MEMBRANE PROTEIN YBBJ"/>
    <property type="match status" value="1"/>
</dbReference>